<dbReference type="HAMAP" id="MF_00134_B">
    <property type="entry name" value="IGPS_B"/>
    <property type="match status" value="1"/>
</dbReference>
<dbReference type="Proteomes" id="UP000245125">
    <property type="component" value="Unassembled WGS sequence"/>
</dbReference>
<evidence type="ECO:0000256" key="8">
    <source>
        <dbReference type="HAMAP-Rule" id="MF_00134"/>
    </source>
</evidence>
<dbReference type="Gene3D" id="3.20.20.70">
    <property type="entry name" value="Aldolase class I"/>
    <property type="match status" value="1"/>
</dbReference>
<dbReference type="InterPro" id="IPR045186">
    <property type="entry name" value="Indole-3-glycerol_P_synth"/>
</dbReference>
<keyword evidence="5 8" id="KW-0822">Tryptophan biosynthesis</keyword>
<dbReference type="AlphaFoldDB" id="A0A2U3QJ98"/>
<dbReference type="GO" id="GO:0004640">
    <property type="term" value="F:phosphoribosylanthranilate isomerase activity"/>
    <property type="evidence" value="ECO:0007669"/>
    <property type="project" value="TreeGrafter"/>
</dbReference>
<evidence type="ECO:0000256" key="7">
    <source>
        <dbReference type="ARBA" id="ARBA00023239"/>
    </source>
</evidence>
<evidence type="ECO:0000256" key="6">
    <source>
        <dbReference type="ARBA" id="ARBA00023141"/>
    </source>
</evidence>
<dbReference type="NCBIfam" id="NF001377">
    <property type="entry name" value="PRK00278.2-4"/>
    <property type="match status" value="1"/>
</dbReference>
<dbReference type="FunFam" id="3.20.20.70:FF:000024">
    <property type="entry name" value="Indole-3-glycerol phosphate synthase"/>
    <property type="match status" value="1"/>
</dbReference>
<accession>A0A2U3QJ98</accession>
<keyword evidence="6 8" id="KW-0057">Aromatic amino acid biosynthesis</keyword>
<comment type="pathway">
    <text evidence="2 8">Amino-acid biosynthesis; L-tryptophan biosynthesis; L-tryptophan from chorismate: step 4/5.</text>
</comment>
<dbReference type="CDD" id="cd00331">
    <property type="entry name" value="IGPS"/>
    <property type="match status" value="1"/>
</dbReference>
<dbReference type="InterPro" id="IPR011060">
    <property type="entry name" value="RibuloseP-bd_barrel"/>
</dbReference>
<dbReference type="GO" id="GO:0000162">
    <property type="term" value="P:L-tryptophan biosynthetic process"/>
    <property type="evidence" value="ECO:0007669"/>
    <property type="project" value="UniProtKB-UniRule"/>
</dbReference>
<dbReference type="PANTHER" id="PTHR22854">
    <property type="entry name" value="TRYPTOPHAN BIOSYNTHESIS PROTEIN"/>
    <property type="match status" value="1"/>
</dbReference>
<comment type="similarity">
    <text evidence="8">Belongs to the TrpC family.</text>
</comment>
<evidence type="ECO:0000256" key="2">
    <source>
        <dbReference type="ARBA" id="ARBA00004696"/>
    </source>
</evidence>
<keyword evidence="3 8" id="KW-0028">Amino-acid biosynthesis</keyword>
<name>A0A2U3QJ98_9BACT</name>
<dbReference type="InterPro" id="IPR013798">
    <property type="entry name" value="Indole-3-glycerol_P_synth_dom"/>
</dbReference>
<proteinExistence type="inferred from homology"/>
<evidence type="ECO:0000313" key="11">
    <source>
        <dbReference type="Proteomes" id="UP000245125"/>
    </source>
</evidence>
<evidence type="ECO:0000259" key="9">
    <source>
        <dbReference type="Pfam" id="PF00218"/>
    </source>
</evidence>
<evidence type="ECO:0000256" key="3">
    <source>
        <dbReference type="ARBA" id="ARBA00022605"/>
    </source>
</evidence>
<comment type="catalytic activity">
    <reaction evidence="1 8">
        <text>1-(2-carboxyphenylamino)-1-deoxy-D-ribulose 5-phosphate + H(+) = (1S,2R)-1-C-(indol-3-yl)glycerol 3-phosphate + CO2 + H2O</text>
        <dbReference type="Rhea" id="RHEA:23476"/>
        <dbReference type="ChEBI" id="CHEBI:15377"/>
        <dbReference type="ChEBI" id="CHEBI:15378"/>
        <dbReference type="ChEBI" id="CHEBI:16526"/>
        <dbReference type="ChEBI" id="CHEBI:58613"/>
        <dbReference type="ChEBI" id="CHEBI:58866"/>
        <dbReference type="EC" id="4.1.1.48"/>
    </reaction>
</comment>
<protein>
    <recommendedName>
        <fullName evidence="8">Indole-3-glycerol phosphate synthase</fullName>
        <shortName evidence="8">IGPS</shortName>
        <ecNumber evidence="8">4.1.1.48</ecNumber>
    </recommendedName>
</protein>
<evidence type="ECO:0000256" key="5">
    <source>
        <dbReference type="ARBA" id="ARBA00022822"/>
    </source>
</evidence>
<dbReference type="PROSITE" id="PS00614">
    <property type="entry name" value="IGPS"/>
    <property type="match status" value="1"/>
</dbReference>
<reference evidence="11" key="1">
    <citation type="submission" date="2018-03" db="EMBL/GenBank/DDBJ databases">
        <authorList>
            <person name="Zecchin S."/>
        </authorList>
    </citation>
    <scope>NUCLEOTIDE SEQUENCE [LARGE SCALE GENOMIC DNA]</scope>
</reference>
<sequence length="261" mass="28917">MTILEKIVDKKKERLSAAKYGTSLSDLRALVRDTETPRDFLGAIKRDADTLRIIAEIKKASPSKGLLRADFDHKKMASIYEHKKVSAISVITEEDFFQGEFAFLTDVKKTVTMPVLRKDFIFDEYQIYEARAGGADAILLIAAVVDLRQAEEYLHLAGELGMSVLFEVHNFAELENALRINAPVIGINNRDLKTLSIDLSTSLLLKKEIPAGHICVSESGIRTREDVRRIEAAGIDAILVGTCLVESADIGGKIDELRGFP</sequence>
<feature type="domain" description="Indole-3-glycerol phosphate synthase" evidence="9">
    <location>
        <begin position="4"/>
        <end position="257"/>
    </location>
</feature>
<organism evidence="10 11">
    <name type="scientific">Candidatus Sulfobium mesophilum</name>
    <dbReference type="NCBI Taxonomy" id="2016548"/>
    <lineage>
        <taxon>Bacteria</taxon>
        <taxon>Pseudomonadati</taxon>
        <taxon>Nitrospirota</taxon>
        <taxon>Nitrospiria</taxon>
        <taxon>Nitrospirales</taxon>
        <taxon>Nitrospiraceae</taxon>
        <taxon>Candidatus Sulfobium</taxon>
    </lineage>
</organism>
<dbReference type="PANTHER" id="PTHR22854:SF2">
    <property type="entry name" value="INDOLE-3-GLYCEROL-PHOSPHATE SYNTHASE"/>
    <property type="match status" value="1"/>
</dbReference>
<dbReference type="GO" id="GO:0004425">
    <property type="term" value="F:indole-3-glycerol-phosphate synthase activity"/>
    <property type="evidence" value="ECO:0007669"/>
    <property type="project" value="UniProtKB-UniRule"/>
</dbReference>
<dbReference type="OrthoDB" id="9804217at2"/>
<keyword evidence="4 8" id="KW-0210">Decarboxylase</keyword>
<evidence type="ECO:0000256" key="4">
    <source>
        <dbReference type="ARBA" id="ARBA00022793"/>
    </source>
</evidence>
<dbReference type="UniPathway" id="UPA00035">
    <property type="reaction ID" value="UER00043"/>
</dbReference>
<evidence type="ECO:0000313" key="10">
    <source>
        <dbReference type="EMBL" id="SPQ01445.1"/>
    </source>
</evidence>
<dbReference type="InterPro" id="IPR001468">
    <property type="entry name" value="Indole-3-GlycerolPSynthase_CS"/>
</dbReference>
<dbReference type="InterPro" id="IPR013785">
    <property type="entry name" value="Aldolase_TIM"/>
</dbReference>
<keyword evidence="7 8" id="KW-0456">Lyase</keyword>
<dbReference type="EMBL" id="OUUY01000103">
    <property type="protein sequence ID" value="SPQ01445.1"/>
    <property type="molecule type" value="Genomic_DNA"/>
</dbReference>
<gene>
    <name evidence="8 10" type="primary">trpC</name>
    <name evidence="10" type="ORF">NBG4_550006</name>
</gene>
<dbReference type="SUPFAM" id="SSF51366">
    <property type="entry name" value="Ribulose-phoshate binding barrel"/>
    <property type="match status" value="1"/>
</dbReference>
<evidence type="ECO:0000256" key="1">
    <source>
        <dbReference type="ARBA" id="ARBA00001633"/>
    </source>
</evidence>
<dbReference type="EC" id="4.1.1.48" evidence="8"/>
<keyword evidence="11" id="KW-1185">Reference proteome</keyword>
<dbReference type="Pfam" id="PF00218">
    <property type="entry name" value="IGPS"/>
    <property type="match status" value="1"/>
</dbReference>